<dbReference type="InterPro" id="IPR010273">
    <property type="entry name" value="DUF881"/>
</dbReference>
<dbReference type="OrthoDB" id="3218134at2"/>
<name>A0A3N4DIV0_9ACTN</name>
<dbReference type="PANTHER" id="PTHR37313:SF1">
    <property type="entry name" value="UPF0749 PROTEIN RV1823"/>
    <property type="match status" value="1"/>
</dbReference>
<accession>A0A3N4DIV0</accession>
<dbReference type="RefSeq" id="WP_081490264.1">
    <property type="nucleotide sequence ID" value="NZ_LR134406.1"/>
</dbReference>
<dbReference type="Pfam" id="PF05949">
    <property type="entry name" value="DUF881"/>
    <property type="match status" value="1"/>
</dbReference>
<organism evidence="2 3">
    <name type="scientific">Arachnia propionica</name>
    <dbReference type="NCBI Taxonomy" id="1750"/>
    <lineage>
        <taxon>Bacteria</taxon>
        <taxon>Bacillati</taxon>
        <taxon>Actinomycetota</taxon>
        <taxon>Actinomycetes</taxon>
        <taxon>Propionibacteriales</taxon>
        <taxon>Propionibacteriaceae</taxon>
        <taxon>Arachnia</taxon>
    </lineage>
</organism>
<dbReference type="GeneID" id="64406976"/>
<protein>
    <submittedName>
        <fullName evidence="2">Bacterial protein of uncharacterized function (DUF881)</fullName>
    </submittedName>
</protein>
<dbReference type="Gene3D" id="3.30.70.1880">
    <property type="entry name" value="Protein of unknown function DUF881"/>
    <property type="match status" value="1"/>
</dbReference>
<proteinExistence type="inferred from homology"/>
<evidence type="ECO:0000313" key="2">
    <source>
        <dbReference type="EMBL" id="VEH70211.1"/>
    </source>
</evidence>
<dbReference type="Proteomes" id="UP000273044">
    <property type="component" value="Chromosome"/>
</dbReference>
<reference evidence="2 3" key="1">
    <citation type="submission" date="2018-12" db="EMBL/GenBank/DDBJ databases">
        <authorList>
            <consortium name="Pathogen Informatics"/>
        </authorList>
    </citation>
    <scope>NUCLEOTIDE SEQUENCE [LARGE SCALE GENOMIC DNA]</scope>
    <source>
        <strain evidence="2 3">NCTC12967</strain>
    </source>
</reference>
<dbReference type="EMBL" id="LR134406">
    <property type="protein sequence ID" value="VEH70211.1"/>
    <property type="molecule type" value="Genomic_DNA"/>
</dbReference>
<sequence length="259" mass="28134">MKGVTGMRPDASMSLLSDLASEAMEPEYLTTKSPRRSRWAMPLALLMAAALLALSVVSTTRSRSEVADERKDLLSRIAAEQQHRDELAARASELDAENRQLRQDAVADPSVRANLQETELAAGAIAVSGPGLRVRVNDAERTGNGSRVIYDSDLSRLVNGLWQAGAEAVAVNGHRITTLTPIRSAGSAITVDYVSLNPPYVVEAIGDPSRLQARFARTSSAVWWQYLHDNYGIAYELQTVNGDLKLPADPAMTLRYAKS</sequence>
<comment type="similarity">
    <text evidence="1">Belongs to the UPF0749 family.</text>
</comment>
<dbReference type="PANTHER" id="PTHR37313">
    <property type="entry name" value="UPF0749 PROTEIN RV1825"/>
    <property type="match status" value="1"/>
</dbReference>
<keyword evidence="3" id="KW-1185">Reference proteome</keyword>
<dbReference type="AlphaFoldDB" id="A0A3N4DIV0"/>
<evidence type="ECO:0000256" key="1">
    <source>
        <dbReference type="ARBA" id="ARBA00009108"/>
    </source>
</evidence>
<gene>
    <name evidence="2" type="ORF">NCTC12967_01504</name>
</gene>
<dbReference type="GO" id="GO:0005886">
    <property type="term" value="C:plasma membrane"/>
    <property type="evidence" value="ECO:0007669"/>
    <property type="project" value="TreeGrafter"/>
</dbReference>
<evidence type="ECO:0000313" key="3">
    <source>
        <dbReference type="Proteomes" id="UP000273044"/>
    </source>
</evidence>